<feature type="region of interest" description="Disordered" evidence="9">
    <location>
        <begin position="1074"/>
        <end position="1123"/>
    </location>
</feature>
<dbReference type="Pfam" id="PF04928">
    <property type="entry name" value="PAP_central"/>
    <property type="match status" value="1"/>
</dbReference>
<dbReference type="GO" id="GO:0005524">
    <property type="term" value="F:ATP binding"/>
    <property type="evidence" value="ECO:0007669"/>
    <property type="project" value="UniProtKB-KW"/>
</dbReference>
<evidence type="ECO:0000256" key="5">
    <source>
        <dbReference type="ARBA" id="ARBA00022679"/>
    </source>
</evidence>
<dbReference type="Pfam" id="PF04457">
    <property type="entry name" value="MJ1316"/>
    <property type="match status" value="1"/>
</dbReference>
<dbReference type="InterPro" id="IPR036691">
    <property type="entry name" value="Endo/exonu/phosph_ase_sf"/>
</dbReference>
<keyword evidence="4" id="KW-0507">mRNA processing</keyword>
<dbReference type="Gene3D" id="3.60.10.10">
    <property type="entry name" value="Endonuclease/exonuclease/phosphatase"/>
    <property type="match status" value="1"/>
</dbReference>
<keyword evidence="6" id="KW-0547">Nucleotide-binding</keyword>
<proteinExistence type="inferred from homology"/>
<dbReference type="OrthoDB" id="10263155at2759"/>
<feature type="domain" description="Poly(A) polymerase central" evidence="12">
    <location>
        <begin position="774"/>
        <end position="850"/>
    </location>
</feature>
<dbReference type="GO" id="GO:0003723">
    <property type="term" value="F:RNA binding"/>
    <property type="evidence" value="ECO:0007669"/>
    <property type="project" value="InterPro"/>
</dbReference>
<dbReference type="InterPro" id="IPR005135">
    <property type="entry name" value="Endo/exonuclease/phosphatase"/>
</dbReference>
<evidence type="ECO:0000259" key="10">
    <source>
        <dbReference type="Pfam" id="PF03372"/>
    </source>
</evidence>
<evidence type="ECO:0000256" key="6">
    <source>
        <dbReference type="ARBA" id="ARBA00022741"/>
    </source>
</evidence>
<keyword evidence="7" id="KW-0067">ATP-binding</keyword>
<dbReference type="InterPro" id="IPR009097">
    <property type="entry name" value="Cyclic_Pdiesterase"/>
</dbReference>
<evidence type="ECO:0000259" key="11">
    <source>
        <dbReference type="Pfam" id="PF04457"/>
    </source>
</evidence>
<dbReference type="InterPro" id="IPR043519">
    <property type="entry name" value="NT_sf"/>
</dbReference>
<dbReference type="STRING" id="45235.A0A2K3QAA5"/>
<evidence type="ECO:0000256" key="8">
    <source>
        <dbReference type="ARBA" id="ARBA00023242"/>
    </source>
</evidence>
<protein>
    <recommendedName>
        <fullName evidence="3">polynucleotide adenylyltransferase</fullName>
        <ecNumber evidence="3">2.7.7.19</ecNumber>
    </recommendedName>
</protein>
<dbReference type="GO" id="GO:0005634">
    <property type="term" value="C:nucleus"/>
    <property type="evidence" value="ECO:0007669"/>
    <property type="project" value="UniProtKB-SubCell"/>
</dbReference>
<evidence type="ECO:0000313" key="14">
    <source>
        <dbReference type="Proteomes" id="UP000236621"/>
    </source>
</evidence>
<dbReference type="InterPro" id="IPR011068">
    <property type="entry name" value="NuclTrfase_I-like_C"/>
</dbReference>
<gene>
    <name evidence="13" type="ORF">TCAP_05575</name>
</gene>
<evidence type="ECO:0000256" key="9">
    <source>
        <dbReference type="SAM" id="MobiDB-lite"/>
    </source>
</evidence>
<evidence type="ECO:0000256" key="2">
    <source>
        <dbReference type="ARBA" id="ARBA00010912"/>
    </source>
</evidence>
<dbReference type="Proteomes" id="UP000236621">
    <property type="component" value="Unassembled WGS sequence"/>
</dbReference>
<evidence type="ECO:0000256" key="3">
    <source>
        <dbReference type="ARBA" id="ARBA00012388"/>
    </source>
</evidence>
<comment type="caution">
    <text evidence="13">The sequence shown here is derived from an EMBL/GenBank/DDBJ whole genome shotgun (WGS) entry which is preliminary data.</text>
</comment>
<dbReference type="EMBL" id="NRSZ01000877">
    <property type="protein sequence ID" value="PNY24490.1"/>
    <property type="molecule type" value="Genomic_DNA"/>
</dbReference>
<dbReference type="EC" id="2.7.7.19" evidence="3"/>
<accession>A0A2K3QAA5</accession>
<dbReference type="SUPFAM" id="SSF55144">
    <property type="entry name" value="LigT-like"/>
    <property type="match status" value="1"/>
</dbReference>
<dbReference type="SUPFAM" id="SSF81301">
    <property type="entry name" value="Nucleotidyltransferase"/>
    <property type="match status" value="1"/>
</dbReference>
<comment type="subcellular location">
    <subcellularLocation>
        <location evidence="1">Nucleus</location>
    </subcellularLocation>
</comment>
<dbReference type="GO" id="GO:0031123">
    <property type="term" value="P:RNA 3'-end processing"/>
    <property type="evidence" value="ECO:0007669"/>
    <property type="project" value="InterPro"/>
</dbReference>
<feature type="domain" description="Endonuclease/exonuclease/phosphatase" evidence="10">
    <location>
        <begin position="262"/>
        <end position="557"/>
    </location>
</feature>
<evidence type="ECO:0000256" key="7">
    <source>
        <dbReference type="ARBA" id="ARBA00022840"/>
    </source>
</evidence>
<dbReference type="Pfam" id="PF03372">
    <property type="entry name" value="Exo_endo_phos"/>
    <property type="match status" value="1"/>
</dbReference>
<dbReference type="SUPFAM" id="SSF56219">
    <property type="entry name" value="DNase I-like"/>
    <property type="match status" value="1"/>
</dbReference>
<dbReference type="GO" id="GO:0006397">
    <property type="term" value="P:mRNA processing"/>
    <property type="evidence" value="ECO:0007669"/>
    <property type="project" value="UniProtKB-KW"/>
</dbReference>
<feature type="compositionally biased region" description="Acidic residues" evidence="9">
    <location>
        <begin position="1080"/>
        <end position="1097"/>
    </location>
</feature>
<evidence type="ECO:0000256" key="1">
    <source>
        <dbReference type="ARBA" id="ARBA00004123"/>
    </source>
</evidence>
<dbReference type="GO" id="GO:1990817">
    <property type="term" value="F:poly(A) RNA polymerase activity"/>
    <property type="evidence" value="ECO:0007669"/>
    <property type="project" value="UniProtKB-EC"/>
</dbReference>
<dbReference type="AlphaFoldDB" id="A0A2K3QAA5"/>
<dbReference type="Gene3D" id="3.30.460.10">
    <property type="entry name" value="Beta Polymerase, domain 2"/>
    <property type="match status" value="1"/>
</dbReference>
<comment type="similarity">
    <text evidence="2">Belongs to the poly(A) polymerase family.</text>
</comment>
<dbReference type="SUPFAM" id="SSF55003">
    <property type="entry name" value="PAP/Archaeal CCA-adding enzyme, C-terminal domain"/>
    <property type="match status" value="1"/>
</dbReference>
<dbReference type="Gene3D" id="1.10.1410.10">
    <property type="match status" value="1"/>
</dbReference>
<dbReference type="InterPro" id="IPR040459">
    <property type="entry name" value="MJ1316"/>
</dbReference>
<evidence type="ECO:0000256" key="4">
    <source>
        <dbReference type="ARBA" id="ARBA00022664"/>
    </source>
</evidence>
<keyword evidence="5" id="KW-0808">Transferase</keyword>
<dbReference type="PANTHER" id="PTHR10682:SF23">
    <property type="entry name" value="POLYNUCLEOTIDE ADENYLYLTRANSFERASE"/>
    <property type="match status" value="1"/>
</dbReference>
<feature type="domain" description="MJ1316 RNA cyclic group end recognition" evidence="11">
    <location>
        <begin position="1135"/>
        <end position="1205"/>
    </location>
</feature>
<dbReference type="InterPro" id="IPR007012">
    <property type="entry name" value="PolA_pol_cen_dom"/>
</dbReference>
<dbReference type="Gene3D" id="3.90.1140.10">
    <property type="entry name" value="Cyclic phosphodiesterase"/>
    <property type="match status" value="1"/>
</dbReference>
<evidence type="ECO:0000313" key="13">
    <source>
        <dbReference type="EMBL" id="PNY24490.1"/>
    </source>
</evidence>
<dbReference type="Pfam" id="PF13563">
    <property type="entry name" value="2_5_RNA_ligase2"/>
    <property type="match status" value="1"/>
</dbReference>
<dbReference type="PANTHER" id="PTHR10682">
    <property type="entry name" value="POLY A POLYMERASE"/>
    <property type="match status" value="1"/>
</dbReference>
<evidence type="ECO:0000259" key="12">
    <source>
        <dbReference type="Pfam" id="PF04928"/>
    </source>
</evidence>
<sequence>MAAEEALSLPSVSLSASSYDTALCLIPPRDLWPSLNRVRSLYDQAYATWPPHVNLVYPFVRPEALAEAARVLCLVHLDAHAPGRVSLSETDTFTHKGHSTVLRPARSPDAAAISRLRHHICRALGLPSDDGDYQPHMTVAQSDHPLSDSHSSLLDKARLLVPLSWDVSQLVILVREPSSAPGEAPRRMKLWGHIDIMSHQLQRITTPLDFPLEHDAEDLTAAPLPQSQTTYRFDPSDNSWNPLPGLCLLDAASQPPDHLIIASYNTLAEFAWPPDSARYPALLANILSARAAADILVLQEVTDHFLPFLLDSDQVCARYPYATHRPPGSPGVGPLPSLPNVVVLSRLPFRWQHLPFRRKHKGAAVLTLPTIQVQELGAPGELQLPLVLAACHLSQGLVDGAVVAKKNELQRLLSHLSTEFPRHPWIIAGDFNLATSSYTIDLARRKQDLSPQCFRYFCEIEPMLSDAGLQDAWLISRIGVGESSNVTHGQAASEDLYEGEQGATFDPLANHLAARAVGSGLNNRPQRYDRILVSRNLALRPCGFNMFGEAPPQASDHWGIRCLLKREESSENDAVDASGKSPLVHLHKAPPSLCGIDELKTTLSSRGCLPTRADEAERKAAVSLLEKVLLGTDQQGMGQDNHAGPGMVLLPVGSFGLGVWTTSSDINCLCVGAISSKTFFAVAAQRLKKAAPDGITILRRVRANSGTMLELDIRGFKFDLQYCPAASIAERYPEVMKRPSSDPAFALPVQTLAKLKPARDLYYLRKSVPDMAKYRLAHLLIKAWAMSRGLYAPKFGLLGGIHIAVMLVPVCKSLANGNSLVSTSDIVTSFFHHYAEFDFKSRLVFDPFFHKDFKYHRTFREPLCLLGWHAPSLNTATNASAPTVHTISVELARARDLFSREGMTWNEFLGSGDASASLGLAARASAGFLQAYKSYVKIDARYWGSSPTKGKKFLAWLESRCVMVLVDMNRQVPAISTRIWPARFVQTSSGHADKIDSEYHGCYLVGLEWQDNGAADMSKDEAKHAERALDATLREFETRIREDEKYYDKGCCWMMASVASGHDLGEMQPDSVQWGTGECGETDSEEDLDMEAEDEGAEGGPGMVSLPGEAGKQKPITMRQSKAHMVTKPTGLGKFRTAADVMNRLRWDAAMDASDYLVGYEDRFMGPQERALEQWKSELTDDEFIPQHRILYFKRRSDGVVVWERRTRTDDVFGSGI</sequence>
<keyword evidence="8" id="KW-0539">Nucleus</keyword>
<reference evidence="13 14" key="1">
    <citation type="submission" date="2017-08" db="EMBL/GenBank/DDBJ databases">
        <title>Harnessing the power of phylogenomics to disentangle the directionality and signatures of interkingdom host jumping in the parasitic fungal genus Tolypocladium.</title>
        <authorList>
            <person name="Quandt C.A."/>
            <person name="Patterson W."/>
            <person name="Spatafora J.W."/>
        </authorList>
    </citation>
    <scope>NUCLEOTIDE SEQUENCE [LARGE SCALE GENOMIC DNA]</scope>
    <source>
        <strain evidence="13 14">CBS 113982</strain>
    </source>
</reference>
<keyword evidence="14" id="KW-1185">Reference proteome</keyword>
<name>A0A2K3QAA5_9HYPO</name>
<dbReference type="SUPFAM" id="SSF81631">
    <property type="entry name" value="PAP/OAS1 substrate-binding domain"/>
    <property type="match status" value="1"/>
</dbReference>
<organism evidence="13 14">
    <name type="scientific">Tolypocladium capitatum</name>
    <dbReference type="NCBI Taxonomy" id="45235"/>
    <lineage>
        <taxon>Eukaryota</taxon>
        <taxon>Fungi</taxon>
        <taxon>Dikarya</taxon>
        <taxon>Ascomycota</taxon>
        <taxon>Pezizomycotina</taxon>
        <taxon>Sordariomycetes</taxon>
        <taxon>Hypocreomycetidae</taxon>
        <taxon>Hypocreales</taxon>
        <taxon>Ophiocordycipitaceae</taxon>
        <taxon>Tolypocladium</taxon>
    </lineage>
</organism>